<feature type="compositionally biased region" description="Low complexity" evidence="1">
    <location>
        <begin position="70"/>
        <end position="79"/>
    </location>
</feature>
<feature type="compositionally biased region" description="Acidic residues" evidence="1">
    <location>
        <begin position="147"/>
        <end position="158"/>
    </location>
</feature>
<proteinExistence type="predicted"/>
<sequence>MVVRRYHVLLAGVSESSRSDCDEQLMSLIRRRNEETWRTHPVVIPLYLFFDDEKITVRLNKQVVAKDAKTSSNGTSSSSEKNLNGTGSVKVENTVPPAVPVVTDGKKQLQMDCGAVEPLAGDQQLVIPLPWEAGIEKGQGGDPVNDYNEDDEGDEYLD</sequence>
<accession>A0A0N4Y4A4</accession>
<gene>
    <name evidence="2" type="ORF">NBR_LOCUS10709</name>
</gene>
<evidence type="ECO:0000313" key="3">
    <source>
        <dbReference type="Proteomes" id="UP000271162"/>
    </source>
</evidence>
<dbReference type="EMBL" id="UYSL01020369">
    <property type="protein sequence ID" value="VDL74298.1"/>
    <property type="molecule type" value="Genomic_DNA"/>
</dbReference>
<keyword evidence="3" id="KW-1185">Reference proteome</keyword>
<protein>
    <submittedName>
        <fullName evidence="4">Elongator complex protein 5</fullName>
    </submittedName>
</protein>
<organism evidence="4">
    <name type="scientific">Nippostrongylus brasiliensis</name>
    <name type="common">Rat hookworm</name>
    <dbReference type="NCBI Taxonomy" id="27835"/>
    <lineage>
        <taxon>Eukaryota</taxon>
        <taxon>Metazoa</taxon>
        <taxon>Ecdysozoa</taxon>
        <taxon>Nematoda</taxon>
        <taxon>Chromadorea</taxon>
        <taxon>Rhabditida</taxon>
        <taxon>Rhabditina</taxon>
        <taxon>Rhabditomorpha</taxon>
        <taxon>Strongyloidea</taxon>
        <taxon>Heligmosomidae</taxon>
        <taxon>Nippostrongylus</taxon>
    </lineage>
</organism>
<feature type="region of interest" description="Disordered" evidence="1">
    <location>
        <begin position="132"/>
        <end position="158"/>
    </location>
</feature>
<evidence type="ECO:0000313" key="4">
    <source>
        <dbReference type="WBParaSite" id="NBR_0001070801-mRNA-1"/>
    </source>
</evidence>
<reference evidence="2 3" key="2">
    <citation type="submission" date="2018-11" db="EMBL/GenBank/DDBJ databases">
        <authorList>
            <consortium name="Pathogen Informatics"/>
        </authorList>
    </citation>
    <scope>NUCLEOTIDE SEQUENCE [LARGE SCALE GENOMIC DNA]</scope>
</reference>
<name>A0A0N4Y4A4_NIPBR</name>
<evidence type="ECO:0000256" key="1">
    <source>
        <dbReference type="SAM" id="MobiDB-lite"/>
    </source>
</evidence>
<reference evidence="4" key="1">
    <citation type="submission" date="2017-02" db="UniProtKB">
        <authorList>
            <consortium name="WormBaseParasite"/>
        </authorList>
    </citation>
    <scope>IDENTIFICATION</scope>
</reference>
<evidence type="ECO:0000313" key="2">
    <source>
        <dbReference type="EMBL" id="VDL74298.1"/>
    </source>
</evidence>
<dbReference type="WBParaSite" id="NBR_0001070801-mRNA-1">
    <property type="protein sequence ID" value="NBR_0001070801-mRNA-1"/>
    <property type="gene ID" value="NBR_0001070801"/>
</dbReference>
<feature type="region of interest" description="Disordered" evidence="1">
    <location>
        <begin position="66"/>
        <end position="96"/>
    </location>
</feature>
<dbReference type="AlphaFoldDB" id="A0A0N4Y4A4"/>
<dbReference type="Proteomes" id="UP000271162">
    <property type="component" value="Unassembled WGS sequence"/>
</dbReference>